<dbReference type="EMBL" id="CP121196">
    <property type="protein sequence ID" value="XBH16224.1"/>
    <property type="molecule type" value="Genomic_DNA"/>
</dbReference>
<organism evidence="4">
    <name type="scientific">Telmatobacter sp. DSM 110680</name>
    <dbReference type="NCBI Taxonomy" id="3036704"/>
    <lineage>
        <taxon>Bacteria</taxon>
        <taxon>Pseudomonadati</taxon>
        <taxon>Acidobacteriota</taxon>
        <taxon>Terriglobia</taxon>
        <taxon>Terriglobales</taxon>
        <taxon>Acidobacteriaceae</taxon>
        <taxon>Telmatobacter</taxon>
    </lineage>
</organism>
<dbReference type="RefSeq" id="WP_348261451.1">
    <property type="nucleotide sequence ID" value="NZ_CP121196.1"/>
</dbReference>
<feature type="transmembrane region" description="Helical" evidence="2">
    <location>
        <begin position="59"/>
        <end position="78"/>
    </location>
</feature>
<evidence type="ECO:0000256" key="2">
    <source>
        <dbReference type="SAM" id="Phobius"/>
    </source>
</evidence>
<keyword evidence="2" id="KW-1133">Transmembrane helix</keyword>
<dbReference type="Gene3D" id="3.30.70.270">
    <property type="match status" value="1"/>
</dbReference>
<feature type="transmembrane region" description="Helical" evidence="2">
    <location>
        <begin position="115"/>
        <end position="135"/>
    </location>
</feature>
<dbReference type="SUPFAM" id="SSF55073">
    <property type="entry name" value="Nucleotide cyclase"/>
    <property type="match status" value="1"/>
</dbReference>
<keyword evidence="2" id="KW-0472">Membrane</keyword>
<keyword evidence="4" id="KW-0548">Nucleotidyltransferase</keyword>
<dbReference type="InterPro" id="IPR000160">
    <property type="entry name" value="GGDEF_dom"/>
</dbReference>
<dbReference type="PANTHER" id="PTHR46663:SF2">
    <property type="entry name" value="GGDEF DOMAIN-CONTAINING PROTEIN"/>
    <property type="match status" value="1"/>
</dbReference>
<evidence type="ECO:0000313" key="4">
    <source>
        <dbReference type="EMBL" id="XBH16224.1"/>
    </source>
</evidence>
<feature type="transmembrane region" description="Helical" evidence="2">
    <location>
        <begin position="90"/>
        <end position="109"/>
    </location>
</feature>
<feature type="transmembrane region" description="Helical" evidence="2">
    <location>
        <begin position="35"/>
        <end position="53"/>
    </location>
</feature>
<dbReference type="InterPro" id="IPR029787">
    <property type="entry name" value="Nucleotide_cyclase"/>
</dbReference>
<accession>A0AAU7DFV8</accession>
<evidence type="ECO:0000256" key="1">
    <source>
        <dbReference type="SAM" id="MobiDB-lite"/>
    </source>
</evidence>
<reference evidence="4" key="1">
    <citation type="submission" date="2023-03" db="EMBL/GenBank/DDBJ databases">
        <title>Edaphobacter sp.</title>
        <authorList>
            <person name="Huber K.J."/>
            <person name="Papendorf J."/>
            <person name="Pilke C."/>
            <person name="Bunk B."/>
            <person name="Sproeer C."/>
            <person name="Pester M."/>
        </authorList>
    </citation>
    <scope>NUCLEOTIDE SEQUENCE</scope>
    <source>
        <strain evidence="4">DSM 110680</strain>
    </source>
</reference>
<dbReference type="Pfam" id="PF00990">
    <property type="entry name" value="GGDEF"/>
    <property type="match status" value="1"/>
</dbReference>
<feature type="domain" description="GGDEF" evidence="3">
    <location>
        <begin position="291"/>
        <end position="428"/>
    </location>
</feature>
<dbReference type="EC" id="2.7.7.65" evidence="4"/>
<dbReference type="NCBIfam" id="TIGR00254">
    <property type="entry name" value="GGDEF"/>
    <property type="match status" value="1"/>
</dbReference>
<feature type="transmembrane region" description="Helical" evidence="2">
    <location>
        <begin position="201"/>
        <end position="220"/>
    </location>
</feature>
<name>A0AAU7DFV8_9BACT</name>
<gene>
    <name evidence="4" type="ORF">P8935_16805</name>
</gene>
<dbReference type="SMART" id="SM00267">
    <property type="entry name" value="GGDEF"/>
    <property type="match status" value="1"/>
</dbReference>
<dbReference type="PANTHER" id="PTHR46663">
    <property type="entry name" value="DIGUANYLATE CYCLASE DGCT-RELATED"/>
    <property type="match status" value="1"/>
</dbReference>
<dbReference type="PROSITE" id="PS50887">
    <property type="entry name" value="GGDEF"/>
    <property type="match status" value="1"/>
</dbReference>
<keyword evidence="2" id="KW-0812">Transmembrane</keyword>
<keyword evidence="4" id="KW-0808">Transferase</keyword>
<feature type="transmembrane region" description="Helical" evidence="2">
    <location>
        <begin position="142"/>
        <end position="159"/>
    </location>
</feature>
<protein>
    <submittedName>
        <fullName evidence="4">Diguanylate cyclase</fullName>
        <ecNumber evidence="4">2.7.7.65</ecNumber>
    </submittedName>
</protein>
<proteinExistence type="predicted"/>
<dbReference type="InterPro" id="IPR043128">
    <property type="entry name" value="Rev_trsase/Diguanyl_cyclase"/>
</dbReference>
<sequence length="450" mass="49261">MDWSKLPDLAAVAALTCAFASVARRGQTTASRHWLSGWVLIAVHFAALIFSPAPGVWGTVAIDVSLISLISAGVLFMWASVPYRVERSSVWMLISILSTNAIYIIIAGFDHPWPGALTSAAVSFGAAPLAIALTARRDFTHLLRWMLVALYCLLAVFVLTVQNRPANGLDLATNGALFTVYIGCCLHVWYNYRGRGSAGSLITIAGFLGWASVFVVAPLADTITPNGQIDNEVWNLPKYVVAVGMILLLLEDQIEHNKYLALHDELTGLPNRRLFLDRLAISLERARRMESKAALLVIDLNHFKKVNDTLGHHAGDLLLKKVSNLFVSRVRRSDTVARTGGDEFSLILEEPTNRSNAKSVAKSLMDMMNEPIQVGEHFMQVGASVGVAVFPDDACDIEALCIAADLRMYDDKNVSREGAGERIPVRSEPLPEYHGQDEENPKISARASKL</sequence>
<dbReference type="AlphaFoldDB" id="A0AAU7DFV8"/>
<dbReference type="CDD" id="cd01949">
    <property type="entry name" value="GGDEF"/>
    <property type="match status" value="1"/>
</dbReference>
<dbReference type="InterPro" id="IPR052163">
    <property type="entry name" value="DGC-Regulatory_Protein"/>
</dbReference>
<feature type="compositionally biased region" description="Basic and acidic residues" evidence="1">
    <location>
        <begin position="415"/>
        <end position="441"/>
    </location>
</feature>
<dbReference type="GO" id="GO:0052621">
    <property type="term" value="F:diguanylate cyclase activity"/>
    <property type="evidence" value="ECO:0007669"/>
    <property type="project" value="UniProtKB-EC"/>
</dbReference>
<feature type="transmembrane region" description="Helical" evidence="2">
    <location>
        <begin position="171"/>
        <end position="189"/>
    </location>
</feature>
<feature type="region of interest" description="Disordered" evidence="1">
    <location>
        <begin position="415"/>
        <end position="450"/>
    </location>
</feature>
<evidence type="ECO:0000259" key="3">
    <source>
        <dbReference type="PROSITE" id="PS50887"/>
    </source>
</evidence>